<proteinExistence type="predicted"/>
<keyword evidence="2" id="KW-0238">DNA-binding</keyword>
<dbReference type="EMBL" id="CM026426">
    <property type="protein sequence ID" value="KAG0575201.1"/>
    <property type="molecule type" value="Genomic_DNA"/>
</dbReference>
<dbReference type="Gene3D" id="2.40.330.10">
    <property type="entry name" value="DNA-binding pseudobarrel domain"/>
    <property type="match status" value="1"/>
</dbReference>
<comment type="caution">
    <text evidence="6">The sequence shown here is derived from an EMBL/GenBank/DDBJ whole genome shotgun (WGS) entry which is preliminary data.</text>
</comment>
<dbReference type="Pfam" id="PF02362">
    <property type="entry name" value="B3"/>
    <property type="match status" value="1"/>
</dbReference>
<gene>
    <name evidence="6" type="ORF">KC19_VG326200</name>
    <name evidence="7" type="ORF">KC19_VG326400</name>
</gene>
<organism evidence="6 8">
    <name type="scientific">Ceratodon purpureus</name>
    <name type="common">Fire moss</name>
    <name type="synonym">Dicranum purpureum</name>
    <dbReference type="NCBI Taxonomy" id="3225"/>
    <lineage>
        <taxon>Eukaryota</taxon>
        <taxon>Viridiplantae</taxon>
        <taxon>Streptophyta</taxon>
        <taxon>Embryophyta</taxon>
        <taxon>Bryophyta</taxon>
        <taxon>Bryophytina</taxon>
        <taxon>Bryopsida</taxon>
        <taxon>Dicranidae</taxon>
        <taxon>Pseudoditrichales</taxon>
        <taxon>Ditrichaceae</taxon>
        <taxon>Ceratodon</taxon>
    </lineage>
</organism>
<dbReference type="InterPro" id="IPR003340">
    <property type="entry name" value="B3_DNA-bd"/>
</dbReference>
<keyword evidence="3" id="KW-0804">Transcription</keyword>
<evidence type="ECO:0000313" key="8">
    <source>
        <dbReference type="Proteomes" id="UP000822688"/>
    </source>
</evidence>
<keyword evidence="1" id="KW-0805">Transcription regulation</keyword>
<protein>
    <recommendedName>
        <fullName evidence="5">TF-B3 domain-containing protein</fullName>
    </recommendedName>
</protein>
<evidence type="ECO:0000313" key="7">
    <source>
        <dbReference type="EMBL" id="KAG0575201.1"/>
    </source>
</evidence>
<dbReference type="Proteomes" id="UP000822688">
    <property type="component" value="Chromosome V"/>
</dbReference>
<keyword evidence="8" id="KW-1185">Reference proteome</keyword>
<dbReference type="CDD" id="cd10017">
    <property type="entry name" value="B3_DNA"/>
    <property type="match status" value="1"/>
</dbReference>
<evidence type="ECO:0000259" key="5">
    <source>
        <dbReference type="PROSITE" id="PS50863"/>
    </source>
</evidence>
<dbReference type="EMBL" id="CM026426">
    <property type="protein sequence ID" value="KAG0575198.1"/>
    <property type="molecule type" value="Genomic_DNA"/>
</dbReference>
<dbReference type="GO" id="GO:0003677">
    <property type="term" value="F:DNA binding"/>
    <property type="evidence" value="ECO:0007669"/>
    <property type="project" value="UniProtKB-KW"/>
</dbReference>
<feature type="domain" description="TF-B3" evidence="5">
    <location>
        <begin position="57"/>
        <end position="109"/>
    </location>
</feature>
<sequence>MLSFLTLARTYVYEYVPNVLHSTYLGVMEDVPTAFWRSHGEDNLDGVNYTLTGPLASWVVKSSTYTSRKQTLCCFTKGWAGFVAANSVKIGDTLTFTKVGALEFRVTKV</sequence>
<dbReference type="SUPFAM" id="SSF101936">
    <property type="entry name" value="DNA-binding pseudobarrel domain"/>
    <property type="match status" value="1"/>
</dbReference>
<dbReference type="AlphaFoldDB" id="A0A8T0HXU7"/>
<evidence type="ECO:0000256" key="3">
    <source>
        <dbReference type="ARBA" id="ARBA00023163"/>
    </source>
</evidence>
<keyword evidence="4" id="KW-0539">Nucleus</keyword>
<evidence type="ECO:0000256" key="1">
    <source>
        <dbReference type="ARBA" id="ARBA00023015"/>
    </source>
</evidence>
<dbReference type="InterPro" id="IPR015300">
    <property type="entry name" value="DNA-bd_pseudobarrel_sf"/>
</dbReference>
<name>A0A8T0HXU7_CERPU</name>
<evidence type="ECO:0000256" key="4">
    <source>
        <dbReference type="ARBA" id="ARBA00023242"/>
    </source>
</evidence>
<evidence type="ECO:0000313" key="6">
    <source>
        <dbReference type="EMBL" id="KAG0575198.1"/>
    </source>
</evidence>
<dbReference type="PROSITE" id="PS50863">
    <property type="entry name" value="B3"/>
    <property type="match status" value="1"/>
</dbReference>
<accession>A0A8T0HXU7</accession>
<evidence type="ECO:0000256" key="2">
    <source>
        <dbReference type="ARBA" id="ARBA00023125"/>
    </source>
</evidence>
<reference evidence="6" key="1">
    <citation type="submission" date="2020-06" db="EMBL/GenBank/DDBJ databases">
        <title>WGS assembly of Ceratodon purpureus strain R40.</title>
        <authorList>
            <person name="Carey S.B."/>
            <person name="Jenkins J."/>
            <person name="Shu S."/>
            <person name="Lovell J.T."/>
            <person name="Sreedasyam A."/>
            <person name="Maumus F."/>
            <person name="Tiley G.P."/>
            <person name="Fernandez-Pozo N."/>
            <person name="Barry K."/>
            <person name="Chen C."/>
            <person name="Wang M."/>
            <person name="Lipzen A."/>
            <person name="Daum C."/>
            <person name="Saski C.A."/>
            <person name="Payton A.C."/>
            <person name="Mcbreen J.C."/>
            <person name="Conrad R.E."/>
            <person name="Kollar L.M."/>
            <person name="Olsson S."/>
            <person name="Huttunen S."/>
            <person name="Landis J.B."/>
            <person name="Wickett N.J."/>
            <person name="Johnson M.G."/>
            <person name="Rensing S.A."/>
            <person name="Grimwood J."/>
            <person name="Schmutz J."/>
            <person name="Mcdaniel S.F."/>
        </authorList>
    </citation>
    <scope>NUCLEOTIDE SEQUENCE</scope>
    <source>
        <strain evidence="6">R40</strain>
    </source>
</reference>